<sequence>MTKKLVIFLHGVGSNGDDLAGLGPHWAPLLPATAFAAPDAPFRFDHGPGYQWFSLDGITPQNRAERVIAARSAFDKTLHGLLSAHQVTEPENVLLVGFSQGSIMALDALASGRWPLAGVVAFSGRLATPEPLMPARHAPALLVHGRVDAVIPWEESESAALRLKAAGVPVETLYETGIGHTISGAGAQRAATFIARCFGIGDRM</sequence>
<dbReference type="PANTHER" id="PTHR10655">
    <property type="entry name" value="LYSOPHOSPHOLIPASE-RELATED"/>
    <property type="match status" value="1"/>
</dbReference>
<dbReference type="PANTHER" id="PTHR10655:SF17">
    <property type="entry name" value="LYSOPHOSPHOLIPASE-LIKE PROTEIN 1"/>
    <property type="match status" value="1"/>
</dbReference>
<dbReference type="Pfam" id="PF02230">
    <property type="entry name" value="Abhydrolase_2"/>
    <property type="match status" value="1"/>
</dbReference>
<keyword evidence="5" id="KW-1185">Reference proteome</keyword>
<dbReference type="KEGG" id="pgz:C2E15_01120"/>
<dbReference type="GO" id="GO:0016787">
    <property type="term" value="F:hydrolase activity"/>
    <property type="evidence" value="ECO:0007669"/>
    <property type="project" value="UniProtKB-KW"/>
</dbReference>
<dbReference type="InterPro" id="IPR003140">
    <property type="entry name" value="PLipase/COase/thioEstase"/>
</dbReference>
<protein>
    <submittedName>
        <fullName evidence="4">Phospholipase</fullName>
    </submittedName>
</protein>
<dbReference type="Proteomes" id="UP000238365">
    <property type="component" value="Chromosome"/>
</dbReference>
<evidence type="ECO:0000256" key="1">
    <source>
        <dbReference type="ARBA" id="ARBA00006499"/>
    </source>
</evidence>
<dbReference type="InterPro" id="IPR050565">
    <property type="entry name" value="LYPA1-2/EST-like"/>
</dbReference>
<evidence type="ECO:0000259" key="3">
    <source>
        <dbReference type="Pfam" id="PF02230"/>
    </source>
</evidence>
<reference evidence="4 5" key="1">
    <citation type="submission" date="2018-01" db="EMBL/GenBank/DDBJ databases">
        <title>Complete and assembled Genome of Pantoea gaviniae DSM22758T.</title>
        <authorList>
            <person name="Stevens M.J.A."/>
            <person name="Zurfluh K."/>
            <person name="Stephan R."/>
        </authorList>
    </citation>
    <scope>NUCLEOTIDE SEQUENCE [LARGE SCALE GENOMIC DNA]</scope>
    <source>
        <strain evidence="4 5">DSM 22758</strain>
    </source>
</reference>
<comment type="similarity">
    <text evidence="1">Belongs to the AB hydrolase superfamily. AB hydrolase 2 family.</text>
</comment>
<proteinExistence type="inferred from homology"/>
<evidence type="ECO:0000313" key="5">
    <source>
        <dbReference type="Proteomes" id="UP000238365"/>
    </source>
</evidence>
<dbReference type="InterPro" id="IPR029058">
    <property type="entry name" value="AB_hydrolase_fold"/>
</dbReference>
<evidence type="ECO:0000256" key="2">
    <source>
        <dbReference type="ARBA" id="ARBA00022801"/>
    </source>
</evidence>
<keyword evidence="2" id="KW-0378">Hydrolase</keyword>
<dbReference type="AlphaFoldDB" id="A0A2L0IBA7"/>
<accession>A0A2L0IBA7</accession>
<evidence type="ECO:0000313" key="4">
    <source>
        <dbReference type="EMBL" id="AUX91834.1"/>
    </source>
</evidence>
<dbReference type="EMBL" id="CP026377">
    <property type="protein sequence ID" value="AUX91834.1"/>
    <property type="molecule type" value="Genomic_DNA"/>
</dbReference>
<dbReference type="RefSeq" id="WP_104955774.1">
    <property type="nucleotide sequence ID" value="NZ_CP026377.1"/>
</dbReference>
<dbReference type="SUPFAM" id="SSF53474">
    <property type="entry name" value="alpha/beta-Hydrolases"/>
    <property type="match status" value="1"/>
</dbReference>
<dbReference type="Gene3D" id="3.40.50.1820">
    <property type="entry name" value="alpha/beta hydrolase"/>
    <property type="match status" value="1"/>
</dbReference>
<organism evidence="4 5">
    <name type="scientific">Mixta gaviniae</name>
    <dbReference type="NCBI Taxonomy" id="665914"/>
    <lineage>
        <taxon>Bacteria</taxon>
        <taxon>Pseudomonadati</taxon>
        <taxon>Pseudomonadota</taxon>
        <taxon>Gammaproteobacteria</taxon>
        <taxon>Enterobacterales</taxon>
        <taxon>Erwiniaceae</taxon>
        <taxon>Mixta</taxon>
    </lineage>
</organism>
<feature type="domain" description="Phospholipase/carboxylesterase/thioesterase" evidence="3">
    <location>
        <begin position="3"/>
        <end position="197"/>
    </location>
</feature>
<name>A0A2L0IBA7_9GAMM</name>
<gene>
    <name evidence="4" type="ORF">C2E15_01120</name>
</gene>